<accession>A0A9D2NWP3</accession>
<feature type="transmembrane region" description="Helical" evidence="1">
    <location>
        <begin position="48"/>
        <end position="70"/>
    </location>
</feature>
<organism evidence="3 4">
    <name type="scientific">Candidatus Mediterraneibacter faecigallinarum</name>
    <dbReference type="NCBI Taxonomy" id="2838669"/>
    <lineage>
        <taxon>Bacteria</taxon>
        <taxon>Bacillati</taxon>
        <taxon>Bacillota</taxon>
        <taxon>Clostridia</taxon>
        <taxon>Lachnospirales</taxon>
        <taxon>Lachnospiraceae</taxon>
        <taxon>Mediterraneibacter</taxon>
    </lineage>
</organism>
<feature type="transmembrane region" description="Helical" evidence="1">
    <location>
        <begin position="103"/>
        <end position="121"/>
    </location>
</feature>
<evidence type="ECO:0000256" key="1">
    <source>
        <dbReference type="SAM" id="Phobius"/>
    </source>
</evidence>
<evidence type="ECO:0000313" key="4">
    <source>
        <dbReference type="Proteomes" id="UP000823894"/>
    </source>
</evidence>
<feature type="domain" description="VanZ-like" evidence="2">
    <location>
        <begin position="57"/>
        <end position="174"/>
    </location>
</feature>
<keyword evidence="1" id="KW-0472">Membrane</keyword>
<gene>
    <name evidence="3" type="ORF">H9757_03990</name>
</gene>
<feature type="transmembrane region" description="Helical" evidence="1">
    <location>
        <begin position="12"/>
        <end position="36"/>
    </location>
</feature>
<keyword evidence="1" id="KW-1133">Transmembrane helix</keyword>
<evidence type="ECO:0000259" key="2">
    <source>
        <dbReference type="Pfam" id="PF04892"/>
    </source>
</evidence>
<feature type="transmembrane region" description="Helical" evidence="1">
    <location>
        <begin position="191"/>
        <end position="213"/>
    </location>
</feature>
<dbReference type="AlphaFoldDB" id="A0A9D2NWP3"/>
<dbReference type="Pfam" id="PF04892">
    <property type="entry name" value="VanZ"/>
    <property type="match status" value="1"/>
</dbReference>
<feature type="transmembrane region" description="Helical" evidence="1">
    <location>
        <begin position="158"/>
        <end position="179"/>
    </location>
</feature>
<dbReference type="Proteomes" id="UP000823894">
    <property type="component" value="Unassembled WGS sequence"/>
</dbReference>
<sequence>MTLEAILLLAKQYLALGLILVLAVGLAAAVGYFIIYRKIMKGTRRLSAVRVVWCAVFLCYLTVLLAATLVDRGGSWTGGQIMPLFYSYREAWNSFSAIQWRNLVLNILLFVPLGFLLPAGIRICRKFWITYLAGFFLTVLIELMQLMLGRGVVELDDIFNNLLGTMIGFGLYAVAQCLLQSIRKQKTHVLSTVAFQIPLIAAGLAFAAVIIVYSRQELGNLPFSYIVRQDMDRIRVSSDTGYSRESGTAPVYKVSVLSGDETEAMAKEFFARLGQEPDESRTDLYDETAVYYSADNTMLWIDFAGGSFSYIDFELLDAESQETEPAADAEEAEVREALSEYGIDLPDGVTFENQGEGQYLFEASQQRDGDTLYNGQLSCTLYEDGRMGEIRDYIVACGKYKDMAVISEEEAYDQILDGKFHWYGEEPGELILGDVSLVYQIDSKGFYQPVYSFQVSGDTESTILIPAAAW</sequence>
<dbReference type="EMBL" id="DWWK01000049">
    <property type="protein sequence ID" value="HJC38208.1"/>
    <property type="molecule type" value="Genomic_DNA"/>
</dbReference>
<dbReference type="InterPro" id="IPR006976">
    <property type="entry name" value="VanZ-like"/>
</dbReference>
<proteinExistence type="predicted"/>
<keyword evidence="1" id="KW-0812">Transmembrane</keyword>
<feature type="transmembrane region" description="Helical" evidence="1">
    <location>
        <begin position="128"/>
        <end position="146"/>
    </location>
</feature>
<reference evidence="3" key="2">
    <citation type="submission" date="2021-04" db="EMBL/GenBank/DDBJ databases">
        <authorList>
            <person name="Gilroy R."/>
        </authorList>
    </citation>
    <scope>NUCLEOTIDE SEQUENCE</scope>
    <source>
        <strain evidence="3">ChiGjej1B1-1692</strain>
    </source>
</reference>
<name>A0A9D2NWP3_9FIRM</name>
<comment type="caution">
    <text evidence="3">The sequence shown here is derived from an EMBL/GenBank/DDBJ whole genome shotgun (WGS) entry which is preliminary data.</text>
</comment>
<dbReference type="InterPro" id="IPR053150">
    <property type="entry name" value="Teicoplanin_resist-assoc"/>
</dbReference>
<protein>
    <submittedName>
        <fullName evidence="3">VanZ family protein</fullName>
    </submittedName>
</protein>
<dbReference type="PANTHER" id="PTHR36834">
    <property type="entry name" value="MEMBRANE PROTEIN-RELATED"/>
    <property type="match status" value="1"/>
</dbReference>
<evidence type="ECO:0000313" key="3">
    <source>
        <dbReference type="EMBL" id="HJC38208.1"/>
    </source>
</evidence>
<reference evidence="3" key="1">
    <citation type="journal article" date="2021" name="PeerJ">
        <title>Extensive microbial diversity within the chicken gut microbiome revealed by metagenomics and culture.</title>
        <authorList>
            <person name="Gilroy R."/>
            <person name="Ravi A."/>
            <person name="Getino M."/>
            <person name="Pursley I."/>
            <person name="Horton D.L."/>
            <person name="Alikhan N.F."/>
            <person name="Baker D."/>
            <person name="Gharbi K."/>
            <person name="Hall N."/>
            <person name="Watson M."/>
            <person name="Adriaenssens E.M."/>
            <person name="Foster-Nyarko E."/>
            <person name="Jarju S."/>
            <person name="Secka A."/>
            <person name="Antonio M."/>
            <person name="Oren A."/>
            <person name="Chaudhuri R.R."/>
            <person name="La Ragione R."/>
            <person name="Hildebrand F."/>
            <person name="Pallen M.J."/>
        </authorList>
    </citation>
    <scope>NUCLEOTIDE SEQUENCE</scope>
    <source>
        <strain evidence="3">ChiGjej1B1-1692</strain>
    </source>
</reference>
<dbReference type="PANTHER" id="PTHR36834:SF1">
    <property type="entry name" value="INTEGRAL MEMBRANE PROTEIN"/>
    <property type="match status" value="1"/>
</dbReference>